<gene>
    <name evidence="1" type="ORF">ACTODO_01035</name>
</gene>
<organism evidence="1 2">
    <name type="scientific">Schaalia dentiphila ATCC 17982</name>
    <dbReference type="NCBI Taxonomy" id="411466"/>
    <lineage>
        <taxon>Bacteria</taxon>
        <taxon>Bacillati</taxon>
        <taxon>Actinomycetota</taxon>
        <taxon>Actinomycetes</taxon>
        <taxon>Actinomycetales</taxon>
        <taxon>Actinomycetaceae</taxon>
        <taxon>Schaalia</taxon>
        <taxon>Schaalia dentiphila</taxon>
    </lineage>
</organism>
<dbReference type="RefSeq" id="WP_003791985.1">
    <property type="nucleotide sequence ID" value="NZ_DS264586.1"/>
</dbReference>
<proteinExistence type="predicted"/>
<sequence length="205" mass="23425">MVLNTQSSFDLFSQEECRDRAHGVRSEMLVRLTEWREHNDNMPARRAEALIRAADPGCDNPAEAALLWVLKSVSAFEVVTQFEIVVNGRRYFADIAIPGLMIIFEFDGIGKLGKNEADFARAKRDWIQRENDLRGAGWTIYRFSWPDYEDLTQLRAWVTELLAPYQASIPASAQRLWAVPTQACDGPNRRFHMGTSRRWSQGSCA</sequence>
<name>A7BBL4_9ACTO</name>
<dbReference type="AlphaFoldDB" id="A7BBL4"/>
<accession>A7BBL4</accession>
<reference evidence="1" key="1">
    <citation type="submission" date="2007-04" db="EMBL/GenBank/DDBJ databases">
        <authorList>
            <person name="Fulton L."/>
            <person name="Clifton S."/>
            <person name="Fulton B."/>
            <person name="Xu J."/>
            <person name="Minx P."/>
            <person name="Pepin K.H."/>
            <person name="Johnson M."/>
            <person name="Thiruvilangam P."/>
            <person name="Bhonagiri V."/>
            <person name="Nash W.E."/>
            <person name="Mardis E.R."/>
            <person name="Wilson R.K."/>
        </authorList>
    </citation>
    <scope>NUCLEOTIDE SEQUENCE [LARGE SCALE GENOMIC DNA]</scope>
    <source>
        <strain evidence="1">ATCC 17982</strain>
    </source>
</reference>
<keyword evidence="2" id="KW-1185">Reference proteome</keyword>
<evidence type="ECO:0000313" key="1">
    <source>
        <dbReference type="EMBL" id="EDN80588.1"/>
    </source>
</evidence>
<evidence type="ECO:0008006" key="3">
    <source>
        <dbReference type="Google" id="ProtNLM"/>
    </source>
</evidence>
<evidence type="ECO:0000313" key="2">
    <source>
        <dbReference type="Proteomes" id="UP000003553"/>
    </source>
</evidence>
<dbReference type="HOGENOM" id="CLU_1335182_0_0_11"/>
<dbReference type="EMBL" id="AAYI02000004">
    <property type="protein sequence ID" value="EDN80588.1"/>
    <property type="molecule type" value="Genomic_DNA"/>
</dbReference>
<dbReference type="Proteomes" id="UP000003553">
    <property type="component" value="Unassembled WGS sequence"/>
</dbReference>
<protein>
    <recommendedName>
        <fullName evidence="3">DUF559 domain-containing protein</fullName>
    </recommendedName>
</protein>
<dbReference type="eggNOG" id="ENOG5031Z8E">
    <property type="taxonomic scope" value="Bacteria"/>
</dbReference>
<reference evidence="1" key="2">
    <citation type="submission" date="2015-05" db="EMBL/GenBank/DDBJ databases">
        <title>Draft genome sequence of Actinomyces odontolyticus (ATCC 17982).</title>
        <authorList>
            <person name="Sudarsanam P."/>
            <person name="Ley R."/>
            <person name="Guruge J."/>
            <person name="Turnbaugh P.J."/>
            <person name="Mahowald M."/>
            <person name="Liep D."/>
            <person name="Gordon J."/>
        </authorList>
    </citation>
    <scope>NUCLEOTIDE SEQUENCE</scope>
    <source>
        <strain evidence="1">ATCC 17982</strain>
    </source>
</reference>
<comment type="caution">
    <text evidence="1">The sequence shown here is derived from an EMBL/GenBank/DDBJ whole genome shotgun (WGS) entry which is preliminary data.</text>
</comment>